<sequence length="170" mass="18545">MMAPETVVTVDHNKPNAPPPQQQGGALGWLKINVDYFKTPPGILKIIQLVLGILCMALGSPWYSTWFVIVAVMSFITTLLWSLVFLLSVREALVLPINWVLSELISTTLEAVMYFIAFIVMFSATATYYGRGHGSNVAAAVLGIFNTAAYAASSFLLYKEHKQGSTGQPS</sequence>
<reference evidence="1 2" key="1">
    <citation type="journal article" date="2021" name="Front. Genet.">
        <title>Chromosome-Level Genome Assembly Reveals Significant Gene Expansion in the Toll and IMD Signaling Pathways of Dendrolimus kikuchii.</title>
        <authorList>
            <person name="Zhou J."/>
            <person name="Wu P."/>
            <person name="Xiong Z."/>
            <person name="Liu N."/>
            <person name="Zhao N."/>
            <person name="Ji M."/>
            <person name="Qiu Y."/>
            <person name="Yang B."/>
        </authorList>
    </citation>
    <scope>NUCLEOTIDE SEQUENCE [LARGE SCALE GENOMIC DNA]</scope>
    <source>
        <strain evidence="1">Ann1</strain>
    </source>
</reference>
<dbReference type="EMBL" id="CM034392">
    <property type="protein sequence ID" value="KAJ0180496.1"/>
    <property type="molecule type" value="Genomic_DNA"/>
</dbReference>
<dbReference type="Proteomes" id="UP000824533">
    <property type="component" value="Linkage Group LG06"/>
</dbReference>
<accession>A0ACC1DA20</accession>
<comment type="caution">
    <text evidence="1">The sequence shown here is derived from an EMBL/GenBank/DDBJ whole genome shotgun (WGS) entry which is preliminary data.</text>
</comment>
<name>A0ACC1DA20_9NEOP</name>
<keyword evidence="2" id="KW-1185">Reference proteome</keyword>
<organism evidence="1 2">
    <name type="scientific">Dendrolimus kikuchii</name>
    <dbReference type="NCBI Taxonomy" id="765133"/>
    <lineage>
        <taxon>Eukaryota</taxon>
        <taxon>Metazoa</taxon>
        <taxon>Ecdysozoa</taxon>
        <taxon>Arthropoda</taxon>
        <taxon>Hexapoda</taxon>
        <taxon>Insecta</taxon>
        <taxon>Pterygota</taxon>
        <taxon>Neoptera</taxon>
        <taxon>Endopterygota</taxon>
        <taxon>Lepidoptera</taxon>
        <taxon>Glossata</taxon>
        <taxon>Ditrysia</taxon>
        <taxon>Bombycoidea</taxon>
        <taxon>Lasiocampidae</taxon>
        <taxon>Dendrolimus</taxon>
    </lineage>
</organism>
<gene>
    <name evidence="1" type="ORF">K1T71_003900</name>
</gene>
<proteinExistence type="predicted"/>
<protein>
    <submittedName>
        <fullName evidence="1">Uncharacterized protein</fullName>
    </submittedName>
</protein>
<evidence type="ECO:0000313" key="2">
    <source>
        <dbReference type="Proteomes" id="UP000824533"/>
    </source>
</evidence>
<evidence type="ECO:0000313" key="1">
    <source>
        <dbReference type="EMBL" id="KAJ0180496.1"/>
    </source>
</evidence>